<evidence type="ECO:0000256" key="1">
    <source>
        <dbReference type="SAM" id="SignalP"/>
    </source>
</evidence>
<protein>
    <submittedName>
        <fullName evidence="2">Uncharacterized protein</fullName>
    </submittedName>
</protein>
<keyword evidence="3" id="KW-1185">Reference proteome</keyword>
<feature type="signal peptide" evidence="1">
    <location>
        <begin position="1"/>
        <end position="19"/>
    </location>
</feature>
<comment type="caution">
    <text evidence="2">The sequence shown here is derived from an EMBL/GenBank/DDBJ whole genome shotgun (WGS) entry which is preliminary data.</text>
</comment>
<feature type="chain" id="PRO_5024817517" evidence="1">
    <location>
        <begin position="20"/>
        <end position="300"/>
    </location>
</feature>
<accession>A0A5N6KAT7</accession>
<gene>
    <name evidence="2" type="ORF">EYC80_000439</name>
</gene>
<dbReference type="Proteomes" id="UP000326757">
    <property type="component" value="Unassembled WGS sequence"/>
</dbReference>
<evidence type="ECO:0000313" key="2">
    <source>
        <dbReference type="EMBL" id="KAB8300222.1"/>
    </source>
</evidence>
<dbReference type="EMBL" id="VIGI01000005">
    <property type="protein sequence ID" value="KAB8300222.1"/>
    <property type="molecule type" value="Genomic_DNA"/>
</dbReference>
<organism evidence="2 3">
    <name type="scientific">Monilinia laxa</name>
    <name type="common">Brown rot fungus</name>
    <name type="synonym">Sclerotinia laxa</name>
    <dbReference type="NCBI Taxonomy" id="61186"/>
    <lineage>
        <taxon>Eukaryota</taxon>
        <taxon>Fungi</taxon>
        <taxon>Dikarya</taxon>
        <taxon>Ascomycota</taxon>
        <taxon>Pezizomycotina</taxon>
        <taxon>Leotiomycetes</taxon>
        <taxon>Helotiales</taxon>
        <taxon>Sclerotiniaceae</taxon>
        <taxon>Monilinia</taxon>
    </lineage>
</organism>
<keyword evidence="1" id="KW-0732">Signal</keyword>
<name>A0A5N6KAT7_MONLA</name>
<reference evidence="2 3" key="1">
    <citation type="submission" date="2019-06" db="EMBL/GenBank/DDBJ databases">
        <title>Genome Sequence of the Brown Rot Fungal Pathogen Monilinia laxa.</title>
        <authorList>
            <person name="De Miccolis Angelini R.M."/>
            <person name="Landi L."/>
            <person name="Abate D."/>
            <person name="Pollastro S."/>
            <person name="Romanazzi G."/>
            <person name="Faretra F."/>
        </authorList>
    </citation>
    <scope>NUCLEOTIDE SEQUENCE [LARGE SCALE GENOMIC DNA]</scope>
    <source>
        <strain evidence="2 3">Mlax316</strain>
    </source>
</reference>
<dbReference type="AlphaFoldDB" id="A0A5N6KAT7"/>
<evidence type="ECO:0000313" key="3">
    <source>
        <dbReference type="Proteomes" id="UP000326757"/>
    </source>
</evidence>
<proteinExistence type="predicted"/>
<dbReference type="OrthoDB" id="5329807at2759"/>
<sequence>MVSPSFLALLAITTAITSAAPAPQSGLDDLLLYGLPQGIDPATLVRRSIPEHSGLQKRGRNQNYFRSALPGCGDDDDPSYAIGRSAYQDGEGVFSGSGMCDNKKYIGGWHCWTDMYYVMVQIEYSDWTNTGGVIDCKSTSQCALQGISLNQSCTSNTASYDNAVQFSLETKLDEIKQTKWGVGGGFSWTHNIGNSQTTLTCNSVADQGSCQWGDQGCHAVWKGKRNKRVFGYMRRSCDKGREGTNMNQQRADGYWTVGMLDFDYLLPDNQVIGCAALCNDVSYPEAKPGGPWEKVPYPGV</sequence>